<reference evidence="1" key="1">
    <citation type="submission" date="2013-04" db="EMBL/GenBank/DDBJ databases">
        <title>The genome sequencing project of 58 acetic acid bacteria.</title>
        <authorList>
            <person name="Okamoto-Kainuma A."/>
            <person name="Ishikawa M."/>
            <person name="Umino S."/>
            <person name="Koizumi Y."/>
            <person name="Shiwa Y."/>
            <person name="Yoshikawa H."/>
            <person name="Matsutani M."/>
            <person name="Matsushita K."/>
        </authorList>
    </citation>
    <scope>NUCLEOTIDE SEQUENCE</scope>
    <source>
        <strain evidence="1">NRIC 0228</strain>
    </source>
</reference>
<evidence type="ECO:0000313" key="1">
    <source>
        <dbReference type="EMBL" id="GBR14470.1"/>
    </source>
</evidence>
<name>A0ABQ0QDG2_9PROT</name>
<comment type="caution">
    <text evidence="1">The sequence shown here is derived from an EMBL/GenBank/DDBJ whole genome shotgun (WGS) entry which is preliminary data.</text>
</comment>
<evidence type="ECO:0000313" key="2">
    <source>
        <dbReference type="Proteomes" id="UP001061070"/>
    </source>
</evidence>
<proteinExistence type="predicted"/>
<sequence>MTFYAKVSGAASNSKESTLDFEKFKKVRLQLIAEELVAIVTLVCECQMNVPKCARDCMRLFHEFGPIRPGTSTEPTGAPLNLCVADLRAPISTSYTAIIFAQKPTKQLLMFGDILLLHRTIRPPDQHLEDANLRRCPLPRRNNNKSFIVGEPPN</sequence>
<protein>
    <submittedName>
        <fullName evidence="1">Uncharacterized protein</fullName>
    </submittedName>
</protein>
<keyword evidence="2" id="KW-1185">Reference proteome</keyword>
<dbReference type="EMBL" id="BAQW01000012">
    <property type="protein sequence ID" value="GBR14470.1"/>
    <property type="molecule type" value="Genomic_DNA"/>
</dbReference>
<accession>A0ABQ0QDG2</accession>
<gene>
    <name evidence="1" type="ORF">AA0228_2266</name>
</gene>
<organism evidence="1 2">
    <name type="scientific">Gluconobacter frateurii NRIC 0228</name>
    <dbReference type="NCBI Taxonomy" id="1307946"/>
    <lineage>
        <taxon>Bacteria</taxon>
        <taxon>Pseudomonadati</taxon>
        <taxon>Pseudomonadota</taxon>
        <taxon>Alphaproteobacteria</taxon>
        <taxon>Acetobacterales</taxon>
        <taxon>Acetobacteraceae</taxon>
        <taxon>Gluconobacter</taxon>
    </lineage>
</organism>
<dbReference type="Proteomes" id="UP001061070">
    <property type="component" value="Unassembled WGS sequence"/>
</dbReference>